<dbReference type="InterPro" id="IPR005248">
    <property type="entry name" value="NadD/NMNAT"/>
</dbReference>
<evidence type="ECO:0000256" key="8">
    <source>
        <dbReference type="ARBA" id="ARBA00023027"/>
    </source>
</evidence>
<dbReference type="RefSeq" id="WP_090794411.1">
    <property type="nucleotide sequence ID" value="NZ_FMYI01000003.1"/>
</dbReference>
<dbReference type="Pfam" id="PF01467">
    <property type="entry name" value="CTP_transf_like"/>
    <property type="match status" value="1"/>
</dbReference>
<evidence type="ECO:0000256" key="7">
    <source>
        <dbReference type="ARBA" id="ARBA00022840"/>
    </source>
</evidence>
<keyword evidence="8 10" id="KW-0520">NAD</keyword>
<dbReference type="GO" id="GO:0005524">
    <property type="term" value="F:ATP binding"/>
    <property type="evidence" value="ECO:0007669"/>
    <property type="project" value="UniProtKB-KW"/>
</dbReference>
<accession>A0A1G6HTE7</accession>
<keyword evidence="6 10" id="KW-0547">Nucleotide-binding</keyword>
<comment type="similarity">
    <text evidence="10">Belongs to the NadD family.</text>
</comment>
<comment type="function">
    <text evidence="1 10">Catalyzes the reversible adenylation of nicotinate mononucleotide (NaMN) to nicotinic acid adenine dinucleotide (NaAD).</text>
</comment>
<dbReference type="NCBIfam" id="NF000840">
    <property type="entry name" value="PRK00071.1-3"/>
    <property type="match status" value="1"/>
</dbReference>
<evidence type="ECO:0000256" key="5">
    <source>
        <dbReference type="ARBA" id="ARBA00022695"/>
    </source>
</evidence>
<dbReference type="HAMAP" id="MF_00244">
    <property type="entry name" value="NaMN_adenylyltr"/>
    <property type="match status" value="1"/>
</dbReference>
<evidence type="ECO:0000256" key="2">
    <source>
        <dbReference type="ARBA" id="ARBA00005019"/>
    </source>
</evidence>
<dbReference type="SUPFAM" id="SSF52374">
    <property type="entry name" value="Nucleotidylyl transferase"/>
    <property type="match status" value="1"/>
</dbReference>
<dbReference type="PANTHER" id="PTHR39321:SF3">
    <property type="entry name" value="PHOSPHOPANTETHEINE ADENYLYLTRANSFERASE"/>
    <property type="match status" value="1"/>
</dbReference>
<evidence type="ECO:0000256" key="1">
    <source>
        <dbReference type="ARBA" id="ARBA00002324"/>
    </source>
</evidence>
<evidence type="ECO:0000259" key="11">
    <source>
        <dbReference type="Pfam" id="PF01467"/>
    </source>
</evidence>
<dbReference type="EMBL" id="FMYI01000003">
    <property type="protein sequence ID" value="SDB97569.1"/>
    <property type="molecule type" value="Genomic_DNA"/>
</dbReference>
<dbReference type="STRING" id="1612202.SAMN05421734_103223"/>
<evidence type="ECO:0000256" key="10">
    <source>
        <dbReference type="HAMAP-Rule" id="MF_00244"/>
    </source>
</evidence>
<dbReference type="EC" id="2.7.7.18" evidence="10"/>
<evidence type="ECO:0000313" key="12">
    <source>
        <dbReference type="EMBL" id="SDB97569.1"/>
    </source>
</evidence>
<evidence type="ECO:0000256" key="3">
    <source>
        <dbReference type="ARBA" id="ARBA00022642"/>
    </source>
</evidence>
<proteinExistence type="inferred from homology"/>
<evidence type="ECO:0000313" key="13">
    <source>
        <dbReference type="Proteomes" id="UP000242949"/>
    </source>
</evidence>
<dbReference type="OrthoDB" id="5295945at2"/>
<keyword evidence="5 10" id="KW-0548">Nucleotidyltransferase</keyword>
<dbReference type="NCBIfam" id="TIGR00125">
    <property type="entry name" value="cyt_tran_rel"/>
    <property type="match status" value="1"/>
</dbReference>
<evidence type="ECO:0000256" key="9">
    <source>
        <dbReference type="ARBA" id="ARBA00048721"/>
    </source>
</evidence>
<gene>
    <name evidence="10" type="primary">nadD</name>
    <name evidence="12" type="ORF">SAMN05421734_103223</name>
</gene>
<dbReference type="InterPro" id="IPR004821">
    <property type="entry name" value="Cyt_trans-like"/>
</dbReference>
<keyword evidence="3 10" id="KW-0662">Pyridine nucleotide biosynthesis</keyword>
<reference evidence="13" key="1">
    <citation type="submission" date="2016-09" db="EMBL/GenBank/DDBJ databases">
        <authorList>
            <person name="Varghese N."/>
            <person name="Submissions S."/>
        </authorList>
    </citation>
    <scope>NUCLEOTIDE SEQUENCE [LARGE SCALE GENOMIC DNA]</scope>
    <source>
        <strain evidence="13">S5</strain>
    </source>
</reference>
<dbReference type="UniPathway" id="UPA00253">
    <property type="reaction ID" value="UER00332"/>
</dbReference>
<organism evidence="12 13">
    <name type="scientific">Pelagirhabdus alkalitolerans</name>
    <dbReference type="NCBI Taxonomy" id="1612202"/>
    <lineage>
        <taxon>Bacteria</taxon>
        <taxon>Bacillati</taxon>
        <taxon>Bacillota</taxon>
        <taxon>Bacilli</taxon>
        <taxon>Bacillales</taxon>
        <taxon>Bacillaceae</taxon>
        <taxon>Pelagirhabdus</taxon>
    </lineage>
</organism>
<protein>
    <recommendedName>
        <fullName evidence="10">Probable nicotinate-nucleotide adenylyltransferase</fullName>
        <ecNumber evidence="10">2.7.7.18</ecNumber>
    </recommendedName>
    <alternativeName>
        <fullName evidence="10">Deamido-NAD(+) diphosphorylase</fullName>
    </alternativeName>
    <alternativeName>
        <fullName evidence="10">Deamido-NAD(+) pyrophosphorylase</fullName>
    </alternativeName>
    <alternativeName>
        <fullName evidence="10">Nicotinate mononucleotide adenylyltransferase</fullName>
        <shortName evidence="10">NaMN adenylyltransferase</shortName>
    </alternativeName>
</protein>
<keyword evidence="13" id="KW-1185">Reference proteome</keyword>
<dbReference type="Gene3D" id="3.40.50.620">
    <property type="entry name" value="HUPs"/>
    <property type="match status" value="1"/>
</dbReference>
<comment type="pathway">
    <text evidence="2 10">Cofactor biosynthesis; NAD(+) biosynthesis; deamido-NAD(+) from nicotinate D-ribonucleotide: step 1/1.</text>
</comment>
<dbReference type="AlphaFoldDB" id="A0A1G6HTE7"/>
<dbReference type="GO" id="GO:0009435">
    <property type="term" value="P:NAD+ biosynthetic process"/>
    <property type="evidence" value="ECO:0007669"/>
    <property type="project" value="UniProtKB-UniRule"/>
</dbReference>
<dbReference type="InterPro" id="IPR014729">
    <property type="entry name" value="Rossmann-like_a/b/a_fold"/>
</dbReference>
<dbReference type="CDD" id="cd02165">
    <property type="entry name" value="NMNAT"/>
    <property type="match status" value="1"/>
</dbReference>
<sequence length="187" mass="21522">MKKIGLLGGTFDPPHIGHLVIANEVYEKLSLDEIWFIPSAEPPHKKKATVSTDDRLAMIKSAIKDEDHFKVNDIEIKRQGKSYTIDTIKTLKDMHPDVSFYFIIGADMVEYLPKWYNINELIHLIRFVGVKRPEYRLETAYPVTLLDVPGLDISSTLIRERLLNNQSVRYLVPSGVIDVIRKRGLYE</sequence>
<evidence type="ECO:0000256" key="6">
    <source>
        <dbReference type="ARBA" id="ARBA00022741"/>
    </source>
</evidence>
<keyword evidence="4 10" id="KW-0808">Transferase</keyword>
<name>A0A1G6HTE7_9BACI</name>
<dbReference type="PANTHER" id="PTHR39321">
    <property type="entry name" value="NICOTINATE-NUCLEOTIDE ADENYLYLTRANSFERASE-RELATED"/>
    <property type="match status" value="1"/>
</dbReference>
<dbReference type="NCBIfam" id="TIGR00482">
    <property type="entry name" value="nicotinate (nicotinamide) nucleotide adenylyltransferase"/>
    <property type="match status" value="1"/>
</dbReference>
<keyword evidence="7 10" id="KW-0067">ATP-binding</keyword>
<dbReference type="Proteomes" id="UP000242949">
    <property type="component" value="Unassembled WGS sequence"/>
</dbReference>
<feature type="domain" description="Cytidyltransferase-like" evidence="11">
    <location>
        <begin position="6"/>
        <end position="161"/>
    </location>
</feature>
<dbReference type="NCBIfam" id="NF000841">
    <property type="entry name" value="PRK00071.1-4"/>
    <property type="match status" value="1"/>
</dbReference>
<dbReference type="GO" id="GO:0004515">
    <property type="term" value="F:nicotinate-nucleotide adenylyltransferase activity"/>
    <property type="evidence" value="ECO:0007669"/>
    <property type="project" value="UniProtKB-UniRule"/>
</dbReference>
<evidence type="ECO:0000256" key="4">
    <source>
        <dbReference type="ARBA" id="ARBA00022679"/>
    </source>
</evidence>
<comment type="catalytic activity">
    <reaction evidence="9 10">
        <text>nicotinate beta-D-ribonucleotide + ATP + H(+) = deamido-NAD(+) + diphosphate</text>
        <dbReference type="Rhea" id="RHEA:22860"/>
        <dbReference type="ChEBI" id="CHEBI:15378"/>
        <dbReference type="ChEBI" id="CHEBI:30616"/>
        <dbReference type="ChEBI" id="CHEBI:33019"/>
        <dbReference type="ChEBI" id="CHEBI:57502"/>
        <dbReference type="ChEBI" id="CHEBI:58437"/>
        <dbReference type="EC" id="2.7.7.18"/>
    </reaction>
</comment>